<dbReference type="Gene3D" id="3.40.50.300">
    <property type="entry name" value="P-loop containing nucleotide triphosphate hydrolases"/>
    <property type="match status" value="1"/>
</dbReference>
<reference evidence="2 3" key="1">
    <citation type="submission" date="2016-04" db="EMBL/GenBank/DDBJ databases">
        <title>A degradative enzymes factory behind the ericoid mycorrhizal symbiosis.</title>
        <authorList>
            <consortium name="DOE Joint Genome Institute"/>
            <person name="Martino E."/>
            <person name="Morin E."/>
            <person name="Grelet G."/>
            <person name="Kuo A."/>
            <person name="Kohler A."/>
            <person name="Daghino S."/>
            <person name="Barry K."/>
            <person name="Choi C."/>
            <person name="Cichocki N."/>
            <person name="Clum A."/>
            <person name="Copeland A."/>
            <person name="Hainaut M."/>
            <person name="Haridas S."/>
            <person name="Labutti K."/>
            <person name="Lindquist E."/>
            <person name="Lipzen A."/>
            <person name="Khouja H.-R."/>
            <person name="Murat C."/>
            <person name="Ohm R."/>
            <person name="Olson A."/>
            <person name="Spatafora J."/>
            <person name="Veneault-Fourrey C."/>
            <person name="Henrissat B."/>
            <person name="Grigoriev I."/>
            <person name="Martin F."/>
            <person name="Perotto S."/>
        </authorList>
    </citation>
    <scope>NUCLEOTIDE SEQUENCE [LARGE SCALE GENOMIC DNA]</scope>
    <source>
        <strain evidence="2 3">F</strain>
    </source>
</reference>
<dbReference type="EMBL" id="KZ613946">
    <property type="protein sequence ID" value="PMD39366.1"/>
    <property type="molecule type" value="Genomic_DNA"/>
</dbReference>
<keyword evidence="1" id="KW-1133">Transmembrane helix</keyword>
<dbReference type="Pfam" id="PF17784">
    <property type="entry name" value="Sulfotransfer_4"/>
    <property type="match status" value="1"/>
</dbReference>
<organism evidence="2 3">
    <name type="scientific">Hyaloscypha variabilis (strain UAMH 11265 / GT02V1 / F)</name>
    <name type="common">Meliniomyces variabilis</name>
    <dbReference type="NCBI Taxonomy" id="1149755"/>
    <lineage>
        <taxon>Eukaryota</taxon>
        <taxon>Fungi</taxon>
        <taxon>Dikarya</taxon>
        <taxon>Ascomycota</taxon>
        <taxon>Pezizomycotina</taxon>
        <taxon>Leotiomycetes</taxon>
        <taxon>Helotiales</taxon>
        <taxon>Hyaloscyphaceae</taxon>
        <taxon>Hyaloscypha</taxon>
        <taxon>Hyaloscypha variabilis</taxon>
    </lineage>
</organism>
<evidence type="ECO:0000313" key="2">
    <source>
        <dbReference type="EMBL" id="PMD39366.1"/>
    </source>
</evidence>
<gene>
    <name evidence="2" type="ORF">L207DRAFT_512454</name>
</gene>
<protein>
    <submittedName>
        <fullName evidence="2">Uncharacterized protein</fullName>
    </submittedName>
</protein>
<keyword evidence="1" id="KW-0472">Membrane</keyword>
<dbReference type="SUPFAM" id="SSF52540">
    <property type="entry name" value="P-loop containing nucleoside triphosphate hydrolases"/>
    <property type="match status" value="1"/>
</dbReference>
<evidence type="ECO:0000256" key="1">
    <source>
        <dbReference type="SAM" id="Phobius"/>
    </source>
</evidence>
<keyword evidence="3" id="KW-1185">Reference proteome</keyword>
<evidence type="ECO:0000313" key="3">
    <source>
        <dbReference type="Proteomes" id="UP000235786"/>
    </source>
</evidence>
<dbReference type="PANTHER" id="PTHR36978:SF4">
    <property type="entry name" value="P-LOOP CONTAINING NUCLEOSIDE TRIPHOSPHATE HYDROLASE PROTEIN"/>
    <property type="match status" value="1"/>
</dbReference>
<dbReference type="PANTHER" id="PTHR36978">
    <property type="entry name" value="P-LOOP CONTAINING NUCLEOTIDE TRIPHOSPHATE HYDROLASE"/>
    <property type="match status" value="1"/>
</dbReference>
<sequence length="266" mass="30485">MVRFVSKGDTAEKTHRGLEVIAAGLSRCATSSLQAALESPAMGYAPTMHMSYVLPYSERLQLVIDALREKDRERRQKILHRIFDGYGATCDFPGMIFVDDLMDMYPNAKVVLNQRASGEDWAESISNSLAYLHSKTYFAICFLFKTDRLHYRAVQETYHIMRERVGMEIDNPFIPKSYDMHNQWVRDEAAKRGKVVLDWQAEDGWKPLCAFLGKPVPGFPFPHLNDQRSMMILKAILTIRGLLGWSALAGVLYAGAWFGRKWLWRV</sequence>
<feature type="transmembrane region" description="Helical" evidence="1">
    <location>
        <begin position="237"/>
        <end position="258"/>
    </location>
</feature>
<name>A0A2J6RLG6_HYAVF</name>
<dbReference type="OrthoDB" id="408152at2759"/>
<dbReference type="InterPro" id="IPR027417">
    <property type="entry name" value="P-loop_NTPase"/>
</dbReference>
<proteinExistence type="predicted"/>
<dbReference type="AlphaFoldDB" id="A0A2J6RLG6"/>
<accession>A0A2J6RLG6</accession>
<dbReference type="InterPro" id="IPR040632">
    <property type="entry name" value="Sulfotransfer_4"/>
</dbReference>
<dbReference type="Proteomes" id="UP000235786">
    <property type="component" value="Unassembled WGS sequence"/>
</dbReference>
<keyword evidence="1" id="KW-0812">Transmembrane</keyword>